<evidence type="ECO:0000313" key="2">
    <source>
        <dbReference type="EMBL" id="RWR25515.1"/>
    </source>
</evidence>
<gene>
    <name evidence="2" type="ORF">D2T29_21925</name>
</gene>
<dbReference type="AlphaFoldDB" id="A0A443JYG5"/>
<sequence>MFKAAVRVNKITSIAQLRGATLHAQRADETSRARLRENAEPCAGLDWSKDANPRDYLAAFKAHKTELGAKERKNAPLCMQALCVVSPEWVRGAGDLHDPDNPRNRALFDQAKAWAESWAGKGAVFATRLDLDEDGGAVVDLMISPVRDSRGKPVISTQKALVELKSATGERNEYSALQTSWADWAREHLDASMERGIRKEITSRQHLSPETYGLVKDQARAEAAQERDQAPDLYQTLRSASELPEGTIEGLRDYLLLQREAQAHKRDPRGYEPPQDPHWTLDDTLELALDESRNPWPTIETVRRDAQKVLDAALRFGVGMDDDKGGYEAGRAFFPALADRMHLTAAIAKCADFCARAEAFVKNTLARMQGREEIYLDHGNLWPRNAPQAVERNERNLGLRAPVPTAEREWPASPLERQKARAHTRQAEHEAEPVREKPQEPVRERERDRDDGLDL</sequence>
<protein>
    <submittedName>
        <fullName evidence="2">Uncharacterized protein</fullName>
    </submittedName>
</protein>
<name>A0A443JYG5_9RHOB</name>
<reference evidence="2 3" key="2">
    <citation type="submission" date="2019-01" db="EMBL/GenBank/DDBJ databases">
        <authorList>
            <person name="Li Y."/>
        </authorList>
    </citation>
    <scope>NUCLEOTIDE SEQUENCE [LARGE SCALE GENOMIC DNA]</scope>
    <source>
        <strain evidence="2 3">07D10-4-3</strain>
    </source>
</reference>
<evidence type="ECO:0000256" key="1">
    <source>
        <dbReference type="SAM" id="MobiDB-lite"/>
    </source>
</evidence>
<feature type="region of interest" description="Disordered" evidence="1">
    <location>
        <begin position="393"/>
        <end position="455"/>
    </location>
</feature>
<dbReference type="Proteomes" id="UP000284451">
    <property type="component" value="Unassembled WGS sequence"/>
</dbReference>
<proteinExistence type="predicted"/>
<accession>A0A443JYG5</accession>
<feature type="compositionally biased region" description="Basic and acidic residues" evidence="1">
    <location>
        <begin position="425"/>
        <end position="455"/>
    </location>
</feature>
<evidence type="ECO:0000313" key="3">
    <source>
        <dbReference type="Proteomes" id="UP000284451"/>
    </source>
</evidence>
<comment type="caution">
    <text evidence="2">The sequence shown here is derived from an EMBL/GenBank/DDBJ whole genome shotgun (WGS) entry which is preliminary data.</text>
</comment>
<dbReference type="EMBL" id="SAUY01000066">
    <property type="protein sequence ID" value="RWR25515.1"/>
    <property type="molecule type" value="Genomic_DNA"/>
</dbReference>
<dbReference type="Gene3D" id="3.30.930.30">
    <property type="match status" value="1"/>
</dbReference>
<organism evidence="2 3">
    <name type="scientific">Paenirhodobacter populi</name>
    <dbReference type="NCBI Taxonomy" id="2306993"/>
    <lineage>
        <taxon>Bacteria</taxon>
        <taxon>Pseudomonadati</taxon>
        <taxon>Pseudomonadota</taxon>
        <taxon>Alphaproteobacteria</taxon>
        <taxon>Rhodobacterales</taxon>
        <taxon>Rhodobacter group</taxon>
        <taxon>Paenirhodobacter</taxon>
    </lineage>
</organism>
<dbReference type="RefSeq" id="WP_128234165.1">
    <property type="nucleotide sequence ID" value="NZ_SAUY01000066.1"/>
</dbReference>
<reference evidence="2 3" key="1">
    <citation type="submission" date="2019-01" db="EMBL/GenBank/DDBJ databases">
        <title>Sinorhodobacter populi sp. nov. isolated from the symptomatic bark tissue of Populus euramericana canker.</title>
        <authorList>
            <person name="Xu G."/>
        </authorList>
    </citation>
    <scope>NUCLEOTIDE SEQUENCE [LARGE SCALE GENOMIC DNA]</scope>
    <source>
        <strain evidence="2 3">07D10-4-3</strain>
    </source>
</reference>